<sequence length="174" mass="19562">MHLNIYIALYNTEGGDGKYHWALVTRDPQHKLSEPVCEYQVVKKKKWETQHSSGARLAAPLLCLIEMPSLEATAKEVDAFIRQQPAEQGSSALLRGQKAWSSAHWVIRTLDGMAERERRWFEESVGDQTDFYDYIACVKGRNCEQGVAAGPEFAHAYGAYVGVEVDGIRVLDTM</sequence>
<accession>A0AA39P5B3</accession>
<keyword evidence="2" id="KW-1185">Reference proteome</keyword>
<dbReference type="AlphaFoldDB" id="A0AA39P5B3"/>
<dbReference type="Proteomes" id="UP001175228">
    <property type="component" value="Unassembled WGS sequence"/>
</dbReference>
<organism evidence="1 2">
    <name type="scientific">Armillaria luteobubalina</name>
    <dbReference type="NCBI Taxonomy" id="153913"/>
    <lineage>
        <taxon>Eukaryota</taxon>
        <taxon>Fungi</taxon>
        <taxon>Dikarya</taxon>
        <taxon>Basidiomycota</taxon>
        <taxon>Agaricomycotina</taxon>
        <taxon>Agaricomycetes</taxon>
        <taxon>Agaricomycetidae</taxon>
        <taxon>Agaricales</taxon>
        <taxon>Marasmiineae</taxon>
        <taxon>Physalacriaceae</taxon>
        <taxon>Armillaria</taxon>
    </lineage>
</organism>
<dbReference type="EMBL" id="JAUEPU010000111">
    <property type="protein sequence ID" value="KAK0477188.1"/>
    <property type="molecule type" value="Genomic_DNA"/>
</dbReference>
<name>A0AA39P5B3_9AGAR</name>
<protein>
    <submittedName>
        <fullName evidence="1">Uncharacterized protein</fullName>
    </submittedName>
</protein>
<proteinExistence type="predicted"/>
<evidence type="ECO:0000313" key="1">
    <source>
        <dbReference type="EMBL" id="KAK0477188.1"/>
    </source>
</evidence>
<comment type="caution">
    <text evidence="1">The sequence shown here is derived from an EMBL/GenBank/DDBJ whole genome shotgun (WGS) entry which is preliminary data.</text>
</comment>
<gene>
    <name evidence="1" type="ORF">EDD18DRAFT_98767</name>
</gene>
<evidence type="ECO:0000313" key="2">
    <source>
        <dbReference type="Proteomes" id="UP001175228"/>
    </source>
</evidence>
<reference evidence="1" key="1">
    <citation type="submission" date="2023-06" db="EMBL/GenBank/DDBJ databases">
        <authorList>
            <consortium name="Lawrence Berkeley National Laboratory"/>
            <person name="Ahrendt S."/>
            <person name="Sahu N."/>
            <person name="Indic B."/>
            <person name="Wong-Bajracharya J."/>
            <person name="Merenyi Z."/>
            <person name="Ke H.-M."/>
            <person name="Monk M."/>
            <person name="Kocsube S."/>
            <person name="Drula E."/>
            <person name="Lipzen A."/>
            <person name="Balint B."/>
            <person name="Henrissat B."/>
            <person name="Andreopoulos B."/>
            <person name="Martin F.M."/>
            <person name="Harder C.B."/>
            <person name="Rigling D."/>
            <person name="Ford K.L."/>
            <person name="Foster G.D."/>
            <person name="Pangilinan J."/>
            <person name="Papanicolaou A."/>
            <person name="Barry K."/>
            <person name="LaButti K."/>
            <person name="Viragh M."/>
            <person name="Koriabine M."/>
            <person name="Yan M."/>
            <person name="Riley R."/>
            <person name="Champramary S."/>
            <person name="Plett K.L."/>
            <person name="Tsai I.J."/>
            <person name="Slot J."/>
            <person name="Sipos G."/>
            <person name="Plett J."/>
            <person name="Nagy L.G."/>
            <person name="Grigoriev I.V."/>
        </authorList>
    </citation>
    <scope>NUCLEOTIDE SEQUENCE</scope>
    <source>
        <strain evidence="1">HWK02</strain>
    </source>
</reference>